<dbReference type="STRING" id="442341.SAMN04487959_12026"/>
<sequence length="230" mass="25217">MNKPKMQGLVMAAALAVATFASASDDVQEVVVSTDAYNRLVFPEPYSTIVIPPEAELRDNPVPTDGKRGLLIRPADEAEPFSVFVQLQSGEAFTVKLEPESGIDAQVFRYRNAPDLSEPPERESRPKDRWIADTILAAFQGARPSGFELAGAPPSARLEMPNGGTLRLTAENQYRGSGHVVNIYRLSSDTSLEVEPRDFYRDGVVAISLEGDTVSERQQPRMIVVEVDRG</sequence>
<evidence type="ECO:0000313" key="3">
    <source>
        <dbReference type="Proteomes" id="UP000199040"/>
    </source>
</evidence>
<protein>
    <submittedName>
        <fullName evidence="2">TraK protein</fullName>
    </submittedName>
</protein>
<dbReference type="EMBL" id="FOPY01000020">
    <property type="protein sequence ID" value="SFI13234.1"/>
    <property type="molecule type" value="Genomic_DNA"/>
</dbReference>
<dbReference type="AlphaFoldDB" id="A0A1I3FPZ2"/>
<name>A0A1I3FPZ2_9GAMM</name>
<evidence type="ECO:0000313" key="2">
    <source>
        <dbReference type="EMBL" id="SFI13234.1"/>
    </source>
</evidence>
<dbReference type="Proteomes" id="UP000199040">
    <property type="component" value="Unassembled WGS sequence"/>
</dbReference>
<gene>
    <name evidence="2" type="ORF">SAMN04487959_12026</name>
</gene>
<evidence type="ECO:0000256" key="1">
    <source>
        <dbReference type="SAM" id="SignalP"/>
    </source>
</evidence>
<dbReference type="RefSeq" id="WP_092849894.1">
    <property type="nucleotide sequence ID" value="NZ_FOPY01000020.1"/>
</dbReference>
<organism evidence="2 3">
    <name type="scientific">Modicisalibacter xianhensis</name>
    <dbReference type="NCBI Taxonomy" id="442341"/>
    <lineage>
        <taxon>Bacteria</taxon>
        <taxon>Pseudomonadati</taxon>
        <taxon>Pseudomonadota</taxon>
        <taxon>Gammaproteobacteria</taxon>
        <taxon>Oceanospirillales</taxon>
        <taxon>Halomonadaceae</taxon>
        <taxon>Modicisalibacter</taxon>
    </lineage>
</organism>
<proteinExistence type="predicted"/>
<accession>A0A1I3FPZ2</accession>
<keyword evidence="3" id="KW-1185">Reference proteome</keyword>
<feature type="signal peptide" evidence="1">
    <location>
        <begin position="1"/>
        <end position="23"/>
    </location>
</feature>
<keyword evidence="1" id="KW-0732">Signal</keyword>
<reference evidence="2 3" key="1">
    <citation type="submission" date="2016-10" db="EMBL/GenBank/DDBJ databases">
        <authorList>
            <person name="de Groot N.N."/>
        </authorList>
    </citation>
    <scope>NUCLEOTIDE SEQUENCE [LARGE SCALE GENOMIC DNA]</scope>
    <source>
        <strain evidence="2 3">CGMCC 1.6848</strain>
    </source>
</reference>
<feature type="chain" id="PRO_5011721958" evidence="1">
    <location>
        <begin position="24"/>
        <end position="230"/>
    </location>
</feature>